<accession>A8X0T4</accession>
<evidence type="ECO:0000256" key="4">
    <source>
        <dbReference type="ARBA" id="ARBA00023172"/>
    </source>
</evidence>
<keyword evidence="3 7" id="KW-0227">DNA damage</keyword>
<evidence type="ECO:0000259" key="8">
    <source>
        <dbReference type="Pfam" id="PF08743"/>
    </source>
</evidence>
<dbReference type="Proteomes" id="UP000008549">
    <property type="component" value="Unassembled WGS sequence"/>
</dbReference>
<dbReference type="PANTHER" id="PTHR16140">
    <property type="entry name" value="NON-STRUCTURAL MAINTENANCE OF CHROMOSOMES ELEMENT 4"/>
    <property type="match status" value="1"/>
</dbReference>
<dbReference type="STRING" id="6238.A8X0T4"/>
<dbReference type="GO" id="GO:0005634">
    <property type="term" value="C:nucleus"/>
    <property type="evidence" value="ECO:0000318"/>
    <property type="project" value="GO_Central"/>
</dbReference>
<dbReference type="PANTHER" id="PTHR16140:SF0">
    <property type="entry name" value="NON-STRUCTURAL MAINTENANCE OF CHROMOSOMES ELEMENT 4"/>
    <property type="match status" value="1"/>
</dbReference>
<sequence length="410" mass="46999">MDGDQRRKTTTKETEDLCNQPVSSSEFFHSFCFGFISAENIEKLRNRREKPVSEKCRDNHVVSSKLKKHVTELSHIRKSEAVDIRIQKINSSIETLKEQSKPLKKAMNTGLYSIDSDLIELVALTARETLLEIGSSAAVDPVDVGLKVADALKRINSAVKHYKPDKTDWCNEWLYDENMDEIDEIYNGIYGDSGLSENCRLASNLAVFHRCGREMQMYPSASADTNTDQEQDVYINPALYPFNVDCDFILQLVDVECAEKLKKVREKTERGSRKKETGELVKVNDKASNVQSEEVSISNELKHVSNIFRKEIKTRKTDKIPYFEFVINPESFSRTVENMFYVSYLMRDRTLFLVEENGAPYLQKPPFATEEEQKQAENRNSTHGVTSLSFEEWKLLCGGFKKTIIQPLKV</sequence>
<dbReference type="RefSeq" id="XP_045093059.1">
    <property type="nucleotide sequence ID" value="XM_045235642.1"/>
</dbReference>
<dbReference type="EMBL" id="HE600986">
    <property type="protein sequence ID" value="CAP26244.2"/>
    <property type="molecule type" value="Genomic_DNA"/>
</dbReference>
<dbReference type="GO" id="GO:0006310">
    <property type="term" value="P:DNA recombination"/>
    <property type="evidence" value="ECO:0007669"/>
    <property type="project" value="UniProtKB-UniRule"/>
</dbReference>
<keyword evidence="4 7" id="KW-0233">DNA recombination</keyword>
<dbReference type="CTD" id="8575386"/>
<keyword evidence="5 7" id="KW-0234">DNA repair</keyword>
<dbReference type="Pfam" id="PF08743">
    <property type="entry name" value="Nse4_C"/>
    <property type="match status" value="1"/>
</dbReference>
<organism evidence="9 10">
    <name type="scientific">Caenorhabditis briggsae</name>
    <dbReference type="NCBI Taxonomy" id="6238"/>
    <lineage>
        <taxon>Eukaryota</taxon>
        <taxon>Metazoa</taxon>
        <taxon>Ecdysozoa</taxon>
        <taxon>Nematoda</taxon>
        <taxon>Chromadorea</taxon>
        <taxon>Rhabditida</taxon>
        <taxon>Rhabditina</taxon>
        <taxon>Rhabditomorpha</taxon>
        <taxon>Rhabditoidea</taxon>
        <taxon>Rhabditidae</taxon>
        <taxon>Peloderinae</taxon>
        <taxon>Caenorhabditis</taxon>
    </lineage>
</organism>
<dbReference type="WormBase" id="CBG06148">
    <property type="protein sequence ID" value="CBP07248"/>
    <property type="gene ID" value="WBGene00028464"/>
</dbReference>
<dbReference type="KEGG" id="cbr:CBG_06148"/>
<keyword evidence="10" id="KW-1185">Reference proteome</keyword>
<comment type="similarity">
    <text evidence="2 7">Belongs to the NSE4 family.</text>
</comment>
<comment type="subcellular location">
    <subcellularLocation>
        <location evidence="1 7">Nucleus</location>
    </subcellularLocation>
</comment>
<dbReference type="HOGENOM" id="CLU_671282_0_0_1"/>
<dbReference type="InterPro" id="IPR027786">
    <property type="entry name" value="Nse4/EID"/>
</dbReference>
<evidence type="ECO:0000313" key="9">
    <source>
        <dbReference type="EMBL" id="CAP26244.2"/>
    </source>
</evidence>
<evidence type="ECO:0000256" key="1">
    <source>
        <dbReference type="ARBA" id="ARBA00004123"/>
    </source>
</evidence>
<proteinExistence type="inferred from homology"/>
<dbReference type="GeneID" id="8575386"/>
<dbReference type="AlphaFoldDB" id="A8X0T4"/>
<gene>
    <name evidence="9 11" type="ORF">CBG06148</name>
    <name evidence="9" type="ORF">CBG_06148</name>
</gene>
<evidence type="ECO:0000313" key="10">
    <source>
        <dbReference type="Proteomes" id="UP000008549"/>
    </source>
</evidence>
<comment type="function">
    <text evidence="7">Component of the SMC5-SMC6 complex, that promotes sister chromatid alignment after DNA damage and facilitates double-stranded DNA breaks (DSBs) repair via homologous recombination between sister chromatids.</text>
</comment>
<feature type="domain" description="Non-structural maintenance of chromosome element 4 C-terminal" evidence="8">
    <location>
        <begin position="319"/>
        <end position="401"/>
    </location>
</feature>
<evidence type="ECO:0000256" key="5">
    <source>
        <dbReference type="ARBA" id="ARBA00023204"/>
    </source>
</evidence>
<dbReference type="InterPro" id="IPR014854">
    <property type="entry name" value="Nse4_C"/>
</dbReference>
<name>A8X0T4_CAEBR</name>
<keyword evidence="6 7" id="KW-0539">Nucleus</keyword>
<dbReference type="GO" id="GO:0006281">
    <property type="term" value="P:DNA repair"/>
    <property type="evidence" value="ECO:0000318"/>
    <property type="project" value="GO_Central"/>
</dbReference>
<evidence type="ECO:0000313" key="11">
    <source>
        <dbReference type="WormBase" id="CBG06148"/>
    </source>
</evidence>
<protein>
    <recommendedName>
        <fullName evidence="7">Non-structural maintenance of chromosomes element 4</fullName>
    </recommendedName>
</protein>
<comment type="subunit">
    <text evidence="7">Component of the SMC5-SMC6 complex.</text>
</comment>
<dbReference type="eggNOG" id="KOG2866">
    <property type="taxonomic scope" value="Eukaryota"/>
</dbReference>
<dbReference type="GO" id="GO:0030915">
    <property type="term" value="C:Smc5-Smc6 complex"/>
    <property type="evidence" value="ECO:0000318"/>
    <property type="project" value="GO_Central"/>
</dbReference>
<dbReference type="FunCoup" id="A8X0T4">
    <property type="interactions" value="132"/>
</dbReference>
<dbReference type="OMA" id="NMFYVSY"/>
<dbReference type="InParanoid" id="A8X0T4"/>
<evidence type="ECO:0000256" key="3">
    <source>
        <dbReference type="ARBA" id="ARBA00022763"/>
    </source>
</evidence>
<evidence type="ECO:0000256" key="2">
    <source>
        <dbReference type="ARBA" id="ARBA00008997"/>
    </source>
</evidence>
<reference evidence="9 10" key="1">
    <citation type="journal article" date="2003" name="PLoS Biol.">
        <title>The genome sequence of Caenorhabditis briggsae: a platform for comparative genomics.</title>
        <authorList>
            <person name="Stein L.D."/>
            <person name="Bao Z."/>
            <person name="Blasiar D."/>
            <person name="Blumenthal T."/>
            <person name="Brent M.R."/>
            <person name="Chen N."/>
            <person name="Chinwalla A."/>
            <person name="Clarke L."/>
            <person name="Clee C."/>
            <person name="Coghlan A."/>
            <person name="Coulson A."/>
            <person name="D'Eustachio P."/>
            <person name="Fitch D.H."/>
            <person name="Fulton L.A."/>
            <person name="Fulton R.E."/>
            <person name="Griffiths-Jones S."/>
            <person name="Harris T.W."/>
            <person name="Hillier L.W."/>
            <person name="Kamath R."/>
            <person name="Kuwabara P.E."/>
            <person name="Mardis E.R."/>
            <person name="Marra M.A."/>
            <person name="Miner T.L."/>
            <person name="Minx P."/>
            <person name="Mullikin J.C."/>
            <person name="Plumb R.W."/>
            <person name="Rogers J."/>
            <person name="Schein J.E."/>
            <person name="Sohrmann M."/>
            <person name="Spieth J."/>
            <person name="Stajich J.E."/>
            <person name="Wei C."/>
            <person name="Willey D."/>
            <person name="Wilson R.K."/>
            <person name="Durbin R."/>
            <person name="Waterston R.H."/>
        </authorList>
    </citation>
    <scope>NUCLEOTIDE SEQUENCE [LARGE SCALE GENOMIC DNA]</scope>
    <source>
        <strain evidence="9 10">AF16</strain>
    </source>
</reference>
<reference evidence="9 10" key="2">
    <citation type="journal article" date="2011" name="PLoS Genet.">
        <title>Caenorhabditis briggsae recombinant inbred line genotypes reveal inter-strain incompatibility and the evolution of recombination.</title>
        <authorList>
            <person name="Ross J.A."/>
            <person name="Koboldt D.C."/>
            <person name="Staisch J.E."/>
            <person name="Chamberlin H.M."/>
            <person name="Gupta B.P."/>
            <person name="Miller R.D."/>
            <person name="Baird S.E."/>
            <person name="Haag E.S."/>
        </authorList>
    </citation>
    <scope>NUCLEOTIDE SEQUENCE [LARGE SCALE GENOMIC DNA]</scope>
    <source>
        <strain evidence="9 10">AF16</strain>
    </source>
</reference>
<evidence type="ECO:0000256" key="6">
    <source>
        <dbReference type="ARBA" id="ARBA00023242"/>
    </source>
</evidence>
<evidence type="ECO:0000256" key="7">
    <source>
        <dbReference type="RuleBase" id="RU365071"/>
    </source>
</evidence>